<keyword evidence="2" id="KW-1133">Transmembrane helix</keyword>
<name>A0ABT6JNK2_9GAMM</name>
<dbReference type="Proteomes" id="UP001156831">
    <property type="component" value="Unassembled WGS sequence"/>
</dbReference>
<evidence type="ECO:0000256" key="1">
    <source>
        <dbReference type="SAM" id="MobiDB-lite"/>
    </source>
</evidence>
<comment type="caution">
    <text evidence="3">The sequence shown here is derived from an EMBL/GenBank/DDBJ whole genome shotgun (WGS) entry which is preliminary data.</text>
</comment>
<gene>
    <name evidence="3" type="ORF">QFW80_16825</name>
</gene>
<evidence type="ECO:0000313" key="4">
    <source>
        <dbReference type="Proteomes" id="UP001156831"/>
    </source>
</evidence>
<accession>A0ABT6JNK2</accession>
<reference evidence="3 4" key="1">
    <citation type="submission" date="2023-04" db="EMBL/GenBank/DDBJ databases">
        <title>Luteimonas sp. M1R5S18.</title>
        <authorList>
            <person name="Sun J.-Q."/>
        </authorList>
    </citation>
    <scope>NUCLEOTIDE SEQUENCE [LARGE SCALE GENOMIC DNA]</scope>
    <source>
        <strain evidence="3 4">M1R5S18</strain>
    </source>
</reference>
<keyword evidence="2" id="KW-0812">Transmembrane</keyword>
<feature type="transmembrane region" description="Helical" evidence="2">
    <location>
        <begin position="15"/>
        <end position="33"/>
    </location>
</feature>
<evidence type="ECO:0000313" key="3">
    <source>
        <dbReference type="EMBL" id="MDH5832184.1"/>
    </source>
</evidence>
<sequence>MADDAPESPDALPPAYWWAVSADSAVLYLRYGWVARVSSDHVRISADPPLYPETSGPCRGIAHGQRIVERVLAVRHCRGTPERRAVRERIRADRIRRKLPRPTPRPQEDDDWVNP</sequence>
<proteinExistence type="predicted"/>
<organism evidence="3 4">
    <name type="scientific">Luteimonas rhizosphaericola</name>
    <dbReference type="NCBI Taxonomy" id="3042024"/>
    <lineage>
        <taxon>Bacteria</taxon>
        <taxon>Pseudomonadati</taxon>
        <taxon>Pseudomonadota</taxon>
        <taxon>Gammaproteobacteria</taxon>
        <taxon>Lysobacterales</taxon>
        <taxon>Lysobacteraceae</taxon>
        <taxon>Luteimonas</taxon>
    </lineage>
</organism>
<feature type="region of interest" description="Disordered" evidence="1">
    <location>
        <begin position="89"/>
        <end position="115"/>
    </location>
</feature>
<protein>
    <submittedName>
        <fullName evidence="3">Uncharacterized protein</fullName>
    </submittedName>
</protein>
<keyword evidence="2" id="KW-0472">Membrane</keyword>
<keyword evidence="4" id="KW-1185">Reference proteome</keyword>
<dbReference type="EMBL" id="JARXRN010000029">
    <property type="protein sequence ID" value="MDH5832184.1"/>
    <property type="molecule type" value="Genomic_DNA"/>
</dbReference>
<evidence type="ECO:0000256" key="2">
    <source>
        <dbReference type="SAM" id="Phobius"/>
    </source>
</evidence>
<dbReference type="RefSeq" id="WP_280603229.1">
    <property type="nucleotide sequence ID" value="NZ_JARXRN010000029.1"/>
</dbReference>